<gene>
    <name evidence="2" type="ORF">L7E55_03650</name>
</gene>
<evidence type="ECO:0000259" key="1">
    <source>
        <dbReference type="PROSITE" id="PS51658"/>
    </source>
</evidence>
<dbReference type="Proteomes" id="UP001154312">
    <property type="component" value="Unassembled WGS sequence"/>
</dbReference>
<name>A0A9X4H4R8_9FIRM</name>
<accession>A0A9X4H4R8</accession>
<feature type="domain" description="BFN" evidence="1">
    <location>
        <begin position="1"/>
        <end position="131"/>
    </location>
</feature>
<dbReference type="Pfam" id="PF02577">
    <property type="entry name" value="BFN_dom"/>
    <property type="match status" value="1"/>
</dbReference>
<dbReference type="GO" id="GO:0004518">
    <property type="term" value="F:nuclease activity"/>
    <property type="evidence" value="ECO:0007669"/>
    <property type="project" value="InterPro"/>
</dbReference>
<dbReference type="InterPro" id="IPR003729">
    <property type="entry name" value="Bi_nuclease_dom"/>
</dbReference>
<dbReference type="AlphaFoldDB" id="A0A9X4H4R8"/>
<organism evidence="2 3">
    <name type="scientific">Pelotomaculum isophthalicicum JI</name>
    <dbReference type="NCBI Taxonomy" id="947010"/>
    <lineage>
        <taxon>Bacteria</taxon>
        <taxon>Bacillati</taxon>
        <taxon>Bacillota</taxon>
        <taxon>Clostridia</taxon>
        <taxon>Eubacteriales</taxon>
        <taxon>Desulfotomaculaceae</taxon>
        <taxon>Pelotomaculum</taxon>
    </lineage>
</organism>
<dbReference type="Gene3D" id="3.10.690.10">
    <property type="entry name" value="Bifunctional nuclease domain"/>
    <property type="match status" value="1"/>
</dbReference>
<keyword evidence="3" id="KW-1185">Reference proteome</keyword>
<protein>
    <submittedName>
        <fullName evidence="2">Bifunctional nuclease family protein</fullName>
    </submittedName>
</protein>
<evidence type="ECO:0000313" key="3">
    <source>
        <dbReference type="Proteomes" id="UP001154312"/>
    </source>
</evidence>
<sequence>MVLVKVTEIAYDIMMNPVVLLIDENELKALPIWVGPFEAHSISLALQGICLDRPLTHDLLIGICDKLEAKFSMVIINDVIEGTYMAELHMWHHDQELVIDSRPSDAIAVAIRTKTPIYLSEKVAEGFLALKDLLNEEQQKELKKLLDPGRANEFKKSLH</sequence>
<dbReference type="InterPro" id="IPR036104">
    <property type="entry name" value="BFN_sf"/>
</dbReference>
<dbReference type="PANTHER" id="PTHR15160">
    <property type="entry name" value="VON HIPPEL-LINDAU PROTEIN"/>
    <property type="match status" value="1"/>
</dbReference>
<proteinExistence type="predicted"/>
<evidence type="ECO:0000313" key="2">
    <source>
        <dbReference type="EMBL" id="MDF9407463.1"/>
    </source>
</evidence>
<comment type="caution">
    <text evidence="2">The sequence shown here is derived from an EMBL/GenBank/DDBJ whole genome shotgun (WGS) entry which is preliminary data.</text>
</comment>
<dbReference type="RefSeq" id="WP_277442696.1">
    <property type="nucleotide sequence ID" value="NZ_JAKOAV010000004.1"/>
</dbReference>
<dbReference type="EMBL" id="JAKOAV010000004">
    <property type="protein sequence ID" value="MDF9407463.1"/>
    <property type="molecule type" value="Genomic_DNA"/>
</dbReference>
<dbReference type="PROSITE" id="PS51658">
    <property type="entry name" value="BFN"/>
    <property type="match status" value="1"/>
</dbReference>
<dbReference type="SUPFAM" id="SSF103256">
    <property type="entry name" value="Hypothetical protein TM0160"/>
    <property type="match status" value="1"/>
</dbReference>
<reference evidence="2" key="1">
    <citation type="submission" date="2022-02" db="EMBL/GenBank/DDBJ databases">
        <authorList>
            <person name="Leng L."/>
        </authorList>
    </citation>
    <scope>NUCLEOTIDE SEQUENCE</scope>
    <source>
        <strain evidence="2">JI</strain>
    </source>
</reference>
<dbReference type="PANTHER" id="PTHR15160:SF1">
    <property type="entry name" value="VON HIPPEL-LINDAU DISEASE TUMOR SUPPRESSOR"/>
    <property type="match status" value="1"/>
</dbReference>